<evidence type="ECO:0000259" key="3">
    <source>
        <dbReference type="PROSITE" id="PS50994"/>
    </source>
</evidence>
<dbReference type="InterPro" id="IPR057670">
    <property type="entry name" value="SH3_retrovirus"/>
</dbReference>
<protein>
    <recommendedName>
        <fullName evidence="3">Integrase catalytic domain-containing protein</fullName>
    </recommendedName>
</protein>
<dbReference type="InterPro" id="IPR025724">
    <property type="entry name" value="GAG-pre-integrase_dom"/>
</dbReference>
<keyword evidence="1" id="KW-0064">Aspartyl protease</keyword>
<dbReference type="PANTHER" id="PTHR47481">
    <property type="match status" value="1"/>
</dbReference>
<dbReference type="CDD" id="cd09272">
    <property type="entry name" value="RNase_HI_RT_Ty1"/>
    <property type="match status" value="1"/>
</dbReference>
<reference evidence="4" key="1">
    <citation type="submission" date="2023-03" db="EMBL/GenBank/DDBJ databases">
        <title>Chromosome-scale reference genome and RAD-based genetic map of yellow starthistle (Centaurea solstitialis) reveal putative structural variation and QTLs associated with invader traits.</title>
        <authorList>
            <person name="Reatini B."/>
            <person name="Cang F.A."/>
            <person name="Jiang Q."/>
            <person name="Mckibben M.T.W."/>
            <person name="Barker M.S."/>
            <person name="Rieseberg L.H."/>
            <person name="Dlugosch K.M."/>
        </authorList>
    </citation>
    <scope>NUCLEOTIDE SEQUENCE</scope>
    <source>
        <strain evidence="4">CAN-66</strain>
        <tissue evidence="4">Leaf</tissue>
    </source>
</reference>
<dbReference type="GO" id="GO:0015074">
    <property type="term" value="P:DNA integration"/>
    <property type="evidence" value="ECO:0007669"/>
    <property type="project" value="InterPro"/>
</dbReference>
<dbReference type="Pfam" id="PF13976">
    <property type="entry name" value="gag_pre-integrs"/>
    <property type="match status" value="1"/>
</dbReference>
<dbReference type="InterPro" id="IPR036875">
    <property type="entry name" value="Znf_CCHC_sf"/>
</dbReference>
<dbReference type="Pfam" id="PF25597">
    <property type="entry name" value="SH3_retrovirus"/>
    <property type="match status" value="1"/>
</dbReference>
<dbReference type="SMART" id="SM00198">
    <property type="entry name" value="SCP"/>
    <property type="match status" value="1"/>
</dbReference>
<dbReference type="SUPFAM" id="SSF53098">
    <property type="entry name" value="Ribonuclease H-like"/>
    <property type="match status" value="1"/>
</dbReference>
<feature type="region of interest" description="Disordered" evidence="2">
    <location>
        <begin position="46"/>
        <end position="81"/>
    </location>
</feature>
<dbReference type="InterPro" id="IPR054722">
    <property type="entry name" value="PolX-like_BBD"/>
</dbReference>
<dbReference type="InterPro" id="IPR013103">
    <property type="entry name" value="RVT_2"/>
</dbReference>
<keyword evidence="1" id="KW-0378">Hydrolase</keyword>
<dbReference type="Proteomes" id="UP001172457">
    <property type="component" value="Chromosome 2"/>
</dbReference>
<keyword evidence="1" id="KW-0645">Protease</keyword>
<dbReference type="SUPFAM" id="SSF57756">
    <property type="entry name" value="Retrovirus zinc finger-like domains"/>
    <property type="match status" value="1"/>
</dbReference>
<dbReference type="InterPro" id="IPR001584">
    <property type="entry name" value="Integrase_cat-core"/>
</dbReference>
<feature type="region of interest" description="Disordered" evidence="2">
    <location>
        <begin position="1026"/>
        <end position="1108"/>
    </location>
</feature>
<gene>
    <name evidence="4" type="ORF">OSB04_006363</name>
</gene>
<dbReference type="InterPro" id="IPR035940">
    <property type="entry name" value="CAP_sf"/>
</dbReference>
<dbReference type="Pfam" id="PF00665">
    <property type="entry name" value="rve"/>
    <property type="match status" value="1"/>
</dbReference>
<dbReference type="GO" id="GO:0004190">
    <property type="term" value="F:aspartic-type endopeptidase activity"/>
    <property type="evidence" value="ECO:0007669"/>
    <property type="project" value="UniProtKB-KW"/>
</dbReference>
<dbReference type="Pfam" id="PF22936">
    <property type="entry name" value="Pol_BBD"/>
    <property type="match status" value="1"/>
</dbReference>
<dbReference type="Gene3D" id="3.40.33.10">
    <property type="entry name" value="CAP"/>
    <property type="match status" value="1"/>
</dbReference>
<feature type="domain" description="Integrase catalytic" evidence="3">
    <location>
        <begin position="768"/>
        <end position="934"/>
    </location>
</feature>
<dbReference type="EMBL" id="JARYMX010000002">
    <property type="protein sequence ID" value="KAJ9561203.1"/>
    <property type="molecule type" value="Genomic_DNA"/>
</dbReference>
<dbReference type="Pfam" id="PF07727">
    <property type="entry name" value="RVT_2"/>
    <property type="match status" value="1"/>
</dbReference>
<evidence type="ECO:0000313" key="4">
    <source>
        <dbReference type="EMBL" id="KAJ9561203.1"/>
    </source>
</evidence>
<dbReference type="Gene3D" id="3.30.420.10">
    <property type="entry name" value="Ribonuclease H-like superfamily/Ribonuclease H"/>
    <property type="match status" value="1"/>
</dbReference>
<keyword evidence="5" id="KW-1185">Reference proteome</keyword>
<proteinExistence type="predicted"/>
<name>A0AA38U2D6_9ASTR</name>
<evidence type="ECO:0000256" key="2">
    <source>
        <dbReference type="SAM" id="MobiDB-lite"/>
    </source>
</evidence>
<dbReference type="GO" id="GO:0003676">
    <property type="term" value="F:nucleic acid binding"/>
    <property type="evidence" value="ECO:0007669"/>
    <property type="project" value="InterPro"/>
</dbReference>
<dbReference type="InterPro" id="IPR036397">
    <property type="entry name" value="RNaseH_sf"/>
</dbReference>
<dbReference type="GO" id="GO:0008270">
    <property type="term" value="F:zinc ion binding"/>
    <property type="evidence" value="ECO:0007669"/>
    <property type="project" value="InterPro"/>
</dbReference>
<evidence type="ECO:0000256" key="1">
    <source>
        <dbReference type="ARBA" id="ARBA00022750"/>
    </source>
</evidence>
<evidence type="ECO:0000313" key="5">
    <source>
        <dbReference type="Proteomes" id="UP001172457"/>
    </source>
</evidence>
<dbReference type="SUPFAM" id="SSF55797">
    <property type="entry name" value="PR-1-like"/>
    <property type="match status" value="1"/>
</dbReference>
<dbReference type="SUPFAM" id="SSF56672">
    <property type="entry name" value="DNA/RNA polymerases"/>
    <property type="match status" value="1"/>
</dbReference>
<dbReference type="Pfam" id="PF14223">
    <property type="entry name" value="Retrotran_gag_2"/>
    <property type="match status" value="1"/>
</dbReference>
<feature type="region of interest" description="Disordered" evidence="2">
    <location>
        <begin position="507"/>
        <end position="534"/>
    </location>
</feature>
<dbReference type="InterPro" id="IPR012337">
    <property type="entry name" value="RNaseH-like_sf"/>
</dbReference>
<feature type="compositionally biased region" description="Polar residues" evidence="2">
    <location>
        <begin position="1038"/>
        <end position="1047"/>
    </location>
</feature>
<dbReference type="PROSITE" id="PS50994">
    <property type="entry name" value="INTEGRASE"/>
    <property type="match status" value="1"/>
</dbReference>
<comment type="caution">
    <text evidence="4">The sequence shown here is derived from an EMBL/GenBank/DDBJ whole genome shotgun (WGS) entry which is preliminary data.</text>
</comment>
<dbReference type="InterPro" id="IPR043502">
    <property type="entry name" value="DNA/RNA_pol_sf"/>
</dbReference>
<dbReference type="InterPro" id="IPR014044">
    <property type="entry name" value="CAP_dom"/>
</dbReference>
<feature type="compositionally biased region" description="Pro residues" evidence="2">
    <location>
        <begin position="1072"/>
        <end position="1085"/>
    </location>
</feature>
<sequence>MARARLGIKSMVWNSTVATYARKYAIRRRGDCSLVHSSGPYGENLAEGSGTFTGTTAGESEDKKGLKKRQGPITTMDNGPTRGAMLLEARAMRTINPGSPRVGQQVQRVPQLRGTPGRGEHRNRYPLLEPETFRTAGSGTFWNRNRFVSGSGSDTGYPVSEPEPAVPGPVPKYEEPVQPVPVPTEYDLTRRFRLPRVALWAVLTFTTKGWFVFEPTPYKLIKGPIIDSPPLACSQSSMWDCGIAQFRGVDKLIINQSLNYTNDPLSSLSSSLPLATLAIAAMASTDSILPMSTIIHMITIRLSSTNYLLWRNQILPLLSYQKLKDHVLGTTEPPTATVTVDGKSVPNPEFVSWSDADQRAVLILLSSLSEEATAEVLNLSSARAIWTALESAYSNTSMERVQSLRDQLRQTFKGTSTVVEYGRQFKAICDQLAAIGQPVDDIDKNHWFLCGLGATFETFSTAIRASKPSPAFRELLAQAENHELFLRSLHGSNATPPAAFIAHSGAQNFSGQRGRGRSSRGGSNGGRGKGRRPPHCQLCRTNGHYANACPNLSTFVNRAKTNVPTADANLAQAFHAQCHVSTSNPDWYVDSGATDHMTSSSANVSNPAPYVGTGNVSFGNGNVLPISHTGTTRVSSNITLRDVLVIPRLTKNLLSISKLTTDYPVDVLLSQPFFTIQDRRTKQPLAQGRCENGLYVLRTKPYALVATSSRASYELWHSRLGHINFAVISLLNKQGLLSLTSVLPKPILCEPCQLSKSHRLPFQDNTKRSSDPLDLVHCDLWGPSPVISVDGYSYYVAFVDDYSRFTWLYPLKTKSGFYSVLTAFIKFVETQFSRKIKVFQSDGGTEFVNNHVRKIFEENGTLHRISCPYTPQQNGRVERKHRHLVETGLAMLFHAHIPTAYWIDAFSSAAYIINRLPSKILDDKSPFELLYSRVPSYENFKTFGCQVFPYLRDYSANKLAPRSIPCIFIGYSSQYKGFRCLDPATSRIYITRHARFNETFFPFAGGNSLTPLTSLHVSTFLEDNYSPVPPPNSIPPAMQSTSPTMATQPCDLCTPSPHAIPSQDNLPLHEPSSPPSPASATPPSPIVVTTPTLPPQPEPSASSSQHPMITRAKAGIFKPKHRADFASLTSHALHAALFTHTEPRGFKTAAKSPRWMAAMHEEMDALQRNNTWTLVPRPSNSNVVGSKWVFRIKYKSDGSIDRFKARLVAQGFTQIPGLDYSHTFSPVVKAATVRLVLSLAVINQWRLHQLDVKNAFLHGKLTETVFMEQPPGFVDSRHPDHVCKLQKALYGLKQAPRAWFLRLSTFLLSHGFTCSRADTSLFIFKKGSCIMYLLVYVDDLILTGNQEHVISAFVSRLHNEFAIKDLGDLNYFLGLEVAYTTDGLFLCQSKYANDILDRAGLLEAKAVPTPLNVNESFTTSGSPFPDVTLYRSLVGALQYLTITRPDLSYAVNQVSQFLQAPTVLHFQAVKRILRYVKGTISFGLHYRRPECTTLLGYSDADWARCIETRRSTYGYSIFLGGNLVSWSAKKQPTVSRSSCESEYRAMANTAAEIVWITHLLRELHALPPARPTLLCDNRSALFMTQNPVSHKRAKHIDLDYHFIRELVSSGKLYTKFVPTKLQVADIFTKSLYRPQFEFFRSMLRLGPPPLRLRGDNSCIKS</sequence>
<accession>A0AA38U2D6</accession>
<organism evidence="4 5">
    <name type="scientific">Centaurea solstitialis</name>
    <name type="common">yellow star-thistle</name>
    <dbReference type="NCBI Taxonomy" id="347529"/>
    <lineage>
        <taxon>Eukaryota</taxon>
        <taxon>Viridiplantae</taxon>
        <taxon>Streptophyta</taxon>
        <taxon>Embryophyta</taxon>
        <taxon>Tracheophyta</taxon>
        <taxon>Spermatophyta</taxon>
        <taxon>Magnoliopsida</taxon>
        <taxon>eudicotyledons</taxon>
        <taxon>Gunneridae</taxon>
        <taxon>Pentapetalae</taxon>
        <taxon>asterids</taxon>
        <taxon>campanulids</taxon>
        <taxon>Asterales</taxon>
        <taxon>Asteraceae</taxon>
        <taxon>Carduoideae</taxon>
        <taxon>Cardueae</taxon>
        <taxon>Centaureinae</taxon>
        <taxon>Centaurea</taxon>
    </lineage>
</organism>
<feature type="region of interest" description="Disordered" evidence="2">
    <location>
        <begin position="152"/>
        <end position="172"/>
    </location>
</feature>
<dbReference type="PANTHER" id="PTHR47481:SF3">
    <property type="entry name" value="GAG-POLYPEPTIDE OF LTR COPIA-TYPE-RELATED"/>
    <property type="match status" value="1"/>
</dbReference>